<gene>
    <name evidence="3" type="ORF">DI616_12415</name>
</gene>
<dbReference type="InterPro" id="IPR001303">
    <property type="entry name" value="Aldolase_II/adducin_N"/>
</dbReference>
<dbReference type="PANTHER" id="PTHR10672:SF3">
    <property type="entry name" value="PROTEIN HU-LI TAI SHAO"/>
    <property type="match status" value="1"/>
</dbReference>
<dbReference type="InterPro" id="IPR051017">
    <property type="entry name" value="Aldolase-II_Adducin_sf"/>
</dbReference>
<name>A0A533I2S7_PARDE</name>
<comment type="caution">
    <text evidence="3">The sequence shown here is derived from an EMBL/GenBank/DDBJ whole genome shotgun (WGS) entry which is preliminary data.</text>
</comment>
<evidence type="ECO:0000256" key="1">
    <source>
        <dbReference type="ARBA" id="ARBA00037961"/>
    </source>
</evidence>
<reference evidence="3 4" key="1">
    <citation type="journal article" date="2017" name="Nat. Commun.">
        <title>In situ click chemistry generation of cyclooxygenase-2 inhibitors.</title>
        <authorList>
            <person name="Bhardwaj A."/>
            <person name="Kaur J."/>
            <person name="Wuest M."/>
            <person name="Wuest F."/>
        </authorList>
    </citation>
    <scope>NUCLEOTIDE SEQUENCE [LARGE SCALE GENOMIC DNA]</scope>
    <source>
        <strain evidence="3">S2_012_000_R3_94</strain>
    </source>
</reference>
<dbReference type="AlphaFoldDB" id="A0A533I2S7"/>
<evidence type="ECO:0000313" key="4">
    <source>
        <dbReference type="Proteomes" id="UP000315344"/>
    </source>
</evidence>
<dbReference type="GO" id="GO:0005856">
    <property type="term" value="C:cytoskeleton"/>
    <property type="evidence" value="ECO:0007669"/>
    <property type="project" value="TreeGrafter"/>
</dbReference>
<dbReference type="Pfam" id="PF00596">
    <property type="entry name" value="Aldolase_II"/>
    <property type="match status" value="1"/>
</dbReference>
<dbReference type="SMART" id="SM01007">
    <property type="entry name" value="Aldolase_II"/>
    <property type="match status" value="1"/>
</dbReference>
<dbReference type="Gene3D" id="3.40.225.10">
    <property type="entry name" value="Class II aldolase/adducin N-terminal domain"/>
    <property type="match status" value="1"/>
</dbReference>
<proteinExistence type="inferred from homology"/>
<dbReference type="GO" id="GO:0051015">
    <property type="term" value="F:actin filament binding"/>
    <property type="evidence" value="ECO:0007669"/>
    <property type="project" value="TreeGrafter"/>
</dbReference>
<comment type="similarity">
    <text evidence="1">Belongs to the aldolase class II family.</text>
</comment>
<evidence type="ECO:0000259" key="2">
    <source>
        <dbReference type="SMART" id="SM01007"/>
    </source>
</evidence>
<dbReference type="PANTHER" id="PTHR10672">
    <property type="entry name" value="ADDUCIN"/>
    <property type="match status" value="1"/>
</dbReference>
<protein>
    <submittedName>
        <fullName evidence="3">Class II aldolase/adducin family protein</fullName>
    </submittedName>
</protein>
<organism evidence="3 4">
    <name type="scientific">Paracoccus denitrificans</name>
    <dbReference type="NCBI Taxonomy" id="266"/>
    <lineage>
        <taxon>Bacteria</taxon>
        <taxon>Pseudomonadati</taxon>
        <taxon>Pseudomonadota</taxon>
        <taxon>Alphaproteobacteria</taxon>
        <taxon>Rhodobacterales</taxon>
        <taxon>Paracoccaceae</taxon>
        <taxon>Paracoccus</taxon>
    </lineage>
</organism>
<feature type="domain" description="Class II aldolase/adducin N-terminal" evidence="2">
    <location>
        <begin position="5"/>
        <end position="177"/>
    </location>
</feature>
<evidence type="ECO:0000313" key="3">
    <source>
        <dbReference type="EMBL" id="TKW65946.1"/>
    </source>
</evidence>
<sequence>MSDAATVRVAARALGRAGLVHAYGHCSVRSLPGRFLVCPPRPMGLIQVGEPCTEVPVTGPLPDGVLGEVRLHQRIYAARPDAGGVVRFMGPNVMALGALGLVPEIRHGFGCYFHPRVGLWDDIQLVRDDDKADGAVAAMGESAGLIMKGNGAVVAGASLPEAVMLAFYLEDACRIELAARTAGRTDDAIVPPEQAQARATRAGGIVERMWDYLTEGDAEKPV</sequence>
<dbReference type="SUPFAM" id="SSF53639">
    <property type="entry name" value="AraD/HMP-PK domain-like"/>
    <property type="match status" value="1"/>
</dbReference>
<dbReference type="InterPro" id="IPR036409">
    <property type="entry name" value="Aldolase_II/adducin_N_sf"/>
</dbReference>
<dbReference type="Proteomes" id="UP000315344">
    <property type="component" value="Unassembled WGS sequence"/>
</dbReference>
<dbReference type="EMBL" id="VAFL01000009">
    <property type="protein sequence ID" value="TKW65946.1"/>
    <property type="molecule type" value="Genomic_DNA"/>
</dbReference>
<accession>A0A533I2S7</accession>